<dbReference type="Proteomes" id="UP000037931">
    <property type="component" value="Unassembled WGS sequence"/>
</dbReference>
<dbReference type="RefSeq" id="WP_054062746.1">
    <property type="nucleotide sequence ID" value="NZ_JSYZ01000007.1"/>
</dbReference>
<comment type="caution">
    <text evidence="1">The sequence shown here is derived from an EMBL/GenBank/DDBJ whole genome shotgun (WGS) entry which is preliminary data.</text>
</comment>
<name>A0A0N0E4M1_9PSED</name>
<reference evidence="1 2" key="1">
    <citation type="journal article" date="2015" name="PLoS ONE">
        <title>Rice-Infecting Pseudomonas Genomes Are Highly Accessorized and Harbor Multiple Putative Virulence Mechanisms to Cause Sheath Brown Rot.</title>
        <authorList>
            <person name="Quibod I.L."/>
            <person name="Grande G."/>
            <person name="Oreiro E.G."/>
            <person name="Borja F.N."/>
            <person name="Dossa G.S."/>
            <person name="Mauleon R."/>
            <person name="Cruz C.V."/>
            <person name="Oliva R."/>
        </authorList>
    </citation>
    <scope>NUCLEOTIDE SEQUENCE [LARGE SCALE GENOMIC DNA]</scope>
    <source>
        <strain evidence="1 2">IRRI 6609</strain>
    </source>
</reference>
<keyword evidence="2" id="KW-1185">Reference proteome</keyword>
<proteinExistence type="predicted"/>
<organism evidence="1 2">
    <name type="scientific">Pseudomonas asplenii</name>
    <dbReference type="NCBI Taxonomy" id="53407"/>
    <lineage>
        <taxon>Bacteria</taxon>
        <taxon>Pseudomonadati</taxon>
        <taxon>Pseudomonadota</taxon>
        <taxon>Gammaproteobacteria</taxon>
        <taxon>Pseudomonadales</taxon>
        <taxon>Pseudomonadaceae</taxon>
        <taxon>Pseudomonas</taxon>
    </lineage>
</organism>
<dbReference type="GO" id="GO:0009312">
    <property type="term" value="P:oligosaccharide biosynthetic process"/>
    <property type="evidence" value="ECO:0007669"/>
    <property type="project" value="InterPro"/>
</dbReference>
<protein>
    <submittedName>
        <fullName evidence="1">Nodulation protein S (NodS)</fullName>
    </submittedName>
</protein>
<dbReference type="Gene3D" id="3.40.50.150">
    <property type="entry name" value="Vaccinia Virus protein VP39"/>
    <property type="match status" value="1"/>
</dbReference>
<dbReference type="SUPFAM" id="SSF53335">
    <property type="entry name" value="S-adenosyl-L-methionine-dependent methyltransferases"/>
    <property type="match status" value="1"/>
</dbReference>
<evidence type="ECO:0000313" key="1">
    <source>
        <dbReference type="EMBL" id="KPA91435.1"/>
    </source>
</evidence>
<dbReference type="AlphaFoldDB" id="A0A0N0E4M1"/>
<sequence>MSVSEHYFAQLFAASDDPWQFRSRWYEQRKHDLILSCLPRQRYGRVFEPACANGELSAALACRCDALLCQDGDPTAVRLARTRLGDLPHAVVEQGRLPTTWPAGPFDLIVLGEIGYYLSACDWRQVIAQALDSLAPGGEVLACHWLAPIAGCEQDGSQVHALLERHLPLHRVVRHEEAQFLLELWSPEPCVVNLQETCL</sequence>
<dbReference type="STRING" id="50340.PF66_02318"/>
<dbReference type="GO" id="GO:0008757">
    <property type="term" value="F:S-adenosylmethionine-dependent methyltransferase activity"/>
    <property type="evidence" value="ECO:0007669"/>
    <property type="project" value="InterPro"/>
</dbReference>
<dbReference type="Pfam" id="PF05401">
    <property type="entry name" value="NodS"/>
    <property type="match status" value="1"/>
</dbReference>
<dbReference type="CDD" id="cd02440">
    <property type="entry name" value="AdoMet_MTases"/>
    <property type="match status" value="1"/>
</dbReference>
<dbReference type="InterPro" id="IPR029063">
    <property type="entry name" value="SAM-dependent_MTases_sf"/>
</dbReference>
<dbReference type="PATRIC" id="fig|50340.43.peg.5689"/>
<dbReference type="InterPro" id="IPR008715">
    <property type="entry name" value="SAM-MeTfrase_NodS-like"/>
</dbReference>
<dbReference type="OrthoDB" id="116799at2"/>
<accession>A0A0N0E4M1</accession>
<gene>
    <name evidence="1" type="ORF">PF66_02318</name>
</gene>
<evidence type="ECO:0000313" key="2">
    <source>
        <dbReference type="Proteomes" id="UP000037931"/>
    </source>
</evidence>
<dbReference type="EMBL" id="JSYZ01000007">
    <property type="protein sequence ID" value="KPA91435.1"/>
    <property type="molecule type" value="Genomic_DNA"/>
</dbReference>